<evidence type="ECO:0000256" key="10">
    <source>
        <dbReference type="SAM" id="Phobius"/>
    </source>
</evidence>
<dbReference type="RefSeq" id="WP_308948744.1">
    <property type="nucleotide sequence ID" value="NZ_JARXHW010000005.1"/>
</dbReference>
<feature type="transmembrane region" description="Helical" evidence="10">
    <location>
        <begin position="398"/>
        <end position="416"/>
    </location>
</feature>
<keyword evidence="12" id="KW-1185">Reference proteome</keyword>
<evidence type="ECO:0000256" key="8">
    <source>
        <dbReference type="ARBA" id="ARBA00023136"/>
    </source>
</evidence>
<dbReference type="Pfam" id="PF01554">
    <property type="entry name" value="MatE"/>
    <property type="match status" value="2"/>
</dbReference>
<evidence type="ECO:0000256" key="1">
    <source>
        <dbReference type="ARBA" id="ARBA00004651"/>
    </source>
</evidence>
<feature type="transmembrane region" description="Helical" evidence="10">
    <location>
        <begin position="227"/>
        <end position="248"/>
    </location>
</feature>
<keyword evidence="7" id="KW-0406">Ion transport</keyword>
<reference evidence="11 12" key="1">
    <citation type="submission" date="2023-04" db="EMBL/GenBank/DDBJ databases">
        <title>A novel bacteria isolated from coastal sediment.</title>
        <authorList>
            <person name="Liu X.-J."/>
            <person name="Du Z.-J."/>
        </authorList>
    </citation>
    <scope>NUCLEOTIDE SEQUENCE [LARGE SCALE GENOMIC DNA]</scope>
    <source>
        <strain evidence="11 12">SDUM461003</strain>
    </source>
</reference>
<name>A0ABU1AR65_9BACT</name>
<feature type="transmembrane region" description="Helical" evidence="10">
    <location>
        <begin position="112"/>
        <end position="129"/>
    </location>
</feature>
<feature type="transmembrane region" description="Helical" evidence="10">
    <location>
        <begin position="141"/>
        <end position="161"/>
    </location>
</feature>
<dbReference type="InterPro" id="IPR002528">
    <property type="entry name" value="MATE_fam"/>
</dbReference>
<protein>
    <recommendedName>
        <fullName evidence="9">Multidrug-efflux transporter</fullName>
    </recommendedName>
</protein>
<dbReference type="EMBL" id="JARXHW010000005">
    <property type="protein sequence ID" value="MDQ8206640.1"/>
    <property type="molecule type" value="Genomic_DNA"/>
</dbReference>
<keyword evidence="5 10" id="KW-0812">Transmembrane</keyword>
<evidence type="ECO:0000256" key="9">
    <source>
        <dbReference type="ARBA" id="ARBA00031636"/>
    </source>
</evidence>
<feature type="transmembrane region" description="Helical" evidence="10">
    <location>
        <begin position="173"/>
        <end position="194"/>
    </location>
</feature>
<evidence type="ECO:0000313" key="12">
    <source>
        <dbReference type="Proteomes" id="UP001225316"/>
    </source>
</evidence>
<dbReference type="NCBIfam" id="TIGR00797">
    <property type="entry name" value="matE"/>
    <property type="match status" value="1"/>
</dbReference>
<proteinExistence type="predicted"/>
<sequence length="437" mass="47118">MIAGQLSQMLLGLADTMMIGRVGTVELAAVAFVNSLFFLGFALASGLFAAVSVRVSHAFGSARPESISGSLRHGLLLSLLFGLFLSLAYLGLSFRLDWFRQPPEVTELSGSYFRWLALSYLPMVPMLTLKSFSEALNKPWPVLWLMLGTVVLNVWLNYLLIFGNAGLPAMGLDGAGCATFLARCAGFVAVFVYICKSPQMRPRLPARWCAPIDWSVVRYLVKLGLPISLQVSLEFAVFAACSLLMGQFGSTTLAAHQIAFTCSSTAFMLPLGLSMALTIRVGHAVGAQQWVSCRRMILGALLMITGAMSLTGAVFVGFGSELAASFTLDQDVVRMTAAFLVVVAIYQGFDGVQVISMSALRGMHDVYVPTWINFGNFFLFAVPLGIVLAFFVGLGGIGLWYGVATGMCVSAIVLTTRLRLILRRQSAPTPNSEPVKI</sequence>
<gene>
    <name evidence="11" type="ORF">QEH52_03910</name>
</gene>
<comment type="subcellular location">
    <subcellularLocation>
        <location evidence="1">Cell membrane</location>
        <topology evidence="1">Multi-pass membrane protein</topology>
    </subcellularLocation>
</comment>
<evidence type="ECO:0000256" key="2">
    <source>
        <dbReference type="ARBA" id="ARBA00022448"/>
    </source>
</evidence>
<dbReference type="PIRSF" id="PIRSF006603">
    <property type="entry name" value="DinF"/>
    <property type="match status" value="1"/>
</dbReference>
<feature type="transmembrane region" description="Helical" evidence="10">
    <location>
        <begin position="332"/>
        <end position="349"/>
    </location>
</feature>
<feature type="transmembrane region" description="Helical" evidence="10">
    <location>
        <begin position="254"/>
        <end position="277"/>
    </location>
</feature>
<feature type="transmembrane region" description="Helical" evidence="10">
    <location>
        <begin position="74"/>
        <end position="92"/>
    </location>
</feature>
<dbReference type="PANTHER" id="PTHR43298">
    <property type="entry name" value="MULTIDRUG RESISTANCE PROTEIN NORM-RELATED"/>
    <property type="match status" value="1"/>
</dbReference>
<evidence type="ECO:0000256" key="7">
    <source>
        <dbReference type="ARBA" id="ARBA00023065"/>
    </source>
</evidence>
<keyword evidence="2" id="KW-0813">Transport</keyword>
<dbReference type="InterPro" id="IPR050222">
    <property type="entry name" value="MATE_MdtK"/>
</dbReference>
<dbReference type="InterPro" id="IPR048279">
    <property type="entry name" value="MdtK-like"/>
</dbReference>
<keyword evidence="4" id="KW-1003">Cell membrane</keyword>
<evidence type="ECO:0000256" key="6">
    <source>
        <dbReference type="ARBA" id="ARBA00022989"/>
    </source>
</evidence>
<keyword evidence="6 10" id="KW-1133">Transmembrane helix</keyword>
<keyword evidence="3" id="KW-0050">Antiport</keyword>
<dbReference type="PANTHER" id="PTHR43298:SF2">
    <property type="entry name" value="FMN_FAD EXPORTER YEEO-RELATED"/>
    <property type="match status" value="1"/>
</dbReference>
<evidence type="ECO:0000256" key="3">
    <source>
        <dbReference type="ARBA" id="ARBA00022449"/>
    </source>
</evidence>
<evidence type="ECO:0000256" key="4">
    <source>
        <dbReference type="ARBA" id="ARBA00022475"/>
    </source>
</evidence>
<organism evidence="11 12">
    <name type="scientific">Thalassobacterium maritimum</name>
    <dbReference type="NCBI Taxonomy" id="3041265"/>
    <lineage>
        <taxon>Bacteria</taxon>
        <taxon>Pseudomonadati</taxon>
        <taxon>Verrucomicrobiota</taxon>
        <taxon>Opitutia</taxon>
        <taxon>Puniceicoccales</taxon>
        <taxon>Coraliomargaritaceae</taxon>
        <taxon>Thalassobacterium</taxon>
    </lineage>
</organism>
<evidence type="ECO:0000256" key="5">
    <source>
        <dbReference type="ARBA" id="ARBA00022692"/>
    </source>
</evidence>
<evidence type="ECO:0000313" key="11">
    <source>
        <dbReference type="EMBL" id="MDQ8206640.1"/>
    </source>
</evidence>
<dbReference type="CDD" id="cd13131">
    <property type="entry name" value="MATE_NorM_like"/>
    <property type="match status" value="1"/>
</dbReference>
<feature type="transmembrane region" description="Helical" evidence="10">
    <location>
        <begin position="297"/>
        <end position="320"/>
    </location>
</feature>
<feature type="transmembrane region" description="Helical" evidence="10">
    <location>
        <begin position="27"/>
        <end position="53"/>
    </location>
</feature>
<comment type="caution">
    <text evidence="11">The sequence shown here is derived from an EMBL/GenBank/DDBJ whole genome shotgun (WGS) entry which is preliminary data.</text>
</comment>
<dbReference type="Proteomes" id="UP001225316">
    <property type="component" value="Unassembled WGS sequence"/>
</dbReference>
<keyword evidence="8 10" id="KW-0472">Membrane</keyword>
<feature type="transmembrane region" description="Helical" evidence="10">
    <location>
        <begin position="370"/>
        <end position="392"/>
    </location>
</feature>
<accession>A0ABU1AR65</accession>